<feature type="domain" description="HTH hxlR-type" evidence="4">
    <location>
        <begin position="38"/>
        <end position="136"/>
    </location>
</feature>
<dbReference type="OrthoDB" id="370168at2"/>
<dbReference type="InterPro" id="IPR036388">
    <property type="entry name" value="WH-like_DNA-bd_sf"/>
</dbReference>
<dbReference type="InterPro" id="IPR002577">
    <property type="entry name" value="HTH_HxlR"/>
</dbReference>
<name>A0A4R7J7V2_9ACTN</name>
<dbReference type="InterPro" id="IPR036390">
    <property type="entry name" value="WH_DNA-bd_sf"/>
</dbReference>
<organism evidence="5 6">
    <name type="scientific">Naumannella halotolerans</name>
    <dbReference type="NCBI Taxonomy" id="993414"/>
    <lineage>
        <taxon>Bacteria</taxon>
        <taxon>Bacillati</taxon>
        <taxon>Actinomycetota</taxon>
        <taxon>Actinomycetes</taxon>
        <taxon>Propionibacteriales</taxon>
        <taxon>Propionibacteriaceae</taxon>
        <taxon>Naumannella</taxon>
    </lineage>
</organism>
<evidence type="ECO:0000256" key="3">
    <source>
        <dbReference type="ARBA" id="ARBA00023163"/>
    </source>
</evidence>
<sequence>MEVLSSKSASDGVTPDVPAAANRSAALPEPSVEELAACPVDATLAVIGGRWKATILWRLSERPMRTSELRRSIPAITERMLIRHLQELVRDGIIDRHDHRTVPPHVTYSISDYGQTLAPVVGALCDWGREHRARTEQLPAPHDRH</sequence>
<dbReference type="AlphaFoldDB" id="A0A4R7J7V2"/>
<gene>
    <name evidence="5" type="ORF">CLV29_1164</name>
</gene>
<evidence type="ECO:0000313" key="6">
    <source>
        <dbReference type="Proteomes" id="UP000295371"/>
    </source>
</evidence>
<evidence type="ECO:0000256" key="2">
    <source>
        <dbReference type="ARBA" id="ARBA00023125"/>
    </source>
</evidence>
<dbReference type="PANTHER" id="PTHR33204">
    <property type="entry name" value="TRANSCRIPTIONAL REGULATOR, MARR FAMILY"/>
    <property type="match status" value="1"/>
</dbReference>
<dbReference type="PROSITE" id="PS51118">
    <property type="entry name" value="HTH_HXLR"/>
    <property type="match status" value="1"/>
</dbReference>
<proteinExistence type="predicted"/>
<dbReference type="PANTHER" id="PTHR33204:SF29">
    <property type="entry name" value="TRANSCRIPTIONAL REGULATOR"/>
    <property type="match status" value="1"/>
</dbReference>
<keyword evidence="1" id="KW-0805">Transcription regulation</keyword>
<evidence type="ECO:0000256" key="1">
    <source>
        <dbReference type="ARBA" id="ARBA00023015"/>
    </source>
</evidence>
<keyword evidence="3" id="KW-0804">Transcription</keyword>
<protein>
    <submittedName>
        <fullName evidence="5">DNA-binding HxlR family transcriptional regulator</fullName>
    </submittedName>
</protein>
<keyword evidence="2 5" id="KW-0238">DNA-binding</keyword>
<evidence type="ECO:0000313" key="5">
    <source>
        <dbReference type="EMBL" id="TDT33542.1"/>
    </source>
</evidence>
<dbReference type="EMBL" id="SOAW01000001">
    <property type="protein sequence ID" value="TDT33542.1"/>
    <property type="molecule type" value="Genomic_DNA"/>
</dbReference>
<comment type="caution">
    <text evidence="5">The sequence shown here is derived from an EMBL/GenBank/DDBJ whole genome shotgun (WGS) entry which is preliminary data.</text>
</comment>
<dbReference type="Proteomes" id="UP000295371">
    <property type="component" value="Unassembled WGS sequence"/>
</dbReference>
<dbReference type="Pfam" id="PF01638">
    <property type="entry name" value="HxlR"/>
    <property type="match status" value="1"/>
</dbReference>
<accession>A0A4R7J7V2</accession>
<dbReference type="Gene3D" id="1.10.10.10">
    <property type="entry name" value="Winged helix-like DNA-binding domain superfamily/Winged helix DNA-binding domain"/>
    <property type="match status" value="1"/>
</dbReference>
<dbReference type="SUPFAM" id="SSF46785">
    <property type="entry name" value="Winged helix' DNA-binding domain"/>
    <property type="match status" value="1"/>
</dbReference>
<evidence type="ECO:0000259" key="4">
    <source>
        <dbReference type="PROSITE" id="PS51118"/>
    </source>
</evidence>
<dbReference type="GO" id="GO:0003677">
    <property type="term" value="F:DNA binding"/>
    <property type="evidence" value="ECO:0007669"/>
    <property type="project" value="UniProtKB-KW"/>
</dbReference>
<keyword evidence="6" id="KW-1185">Reference proteome</keyword>
<reference evidence="5 6" key="1">
    <citation type="submission" date="2019-03" db="EMBL/GenBank/DDBJ databases">
        <title>Genomic Encyclopedia of Archaeal and Bacterial Type Strains, Phase II (KMG-II): from individual species to whole genera.</title>
        <authorList>
            <person name="Goeker M."/>
        </authorList>
    </citation>
    <scope>NUCLEOTIDE SEQUENCE [LARGE SCALE GENOMIC DNA]</scope>
    <source>
        <strain evidence="5 6">DSM 24323</strain>
    </source>
</reference>